<proteinExistence type="predicted"/>
<dbReference type="EMBL" id="CP061800">
    <property type="protein sequence ID" value="QTA92209.1"/>
    <property type="molecule type" value="Genomic_DNA"/>
</dbReference>
<dbReference type="Proteomes" id="UP000663722">
    <property type="component" value="Chromosome"/>
</dbReference>
<dbReference type="AlphaFoldDB" id="A0A975BUX6"/>
<protein>
    <submittedName>
        <fullName evidence="1">Uncharacterized protein</fullName>
    </submittedName>
</protein>
<evidence type="ECO:0000313" key="2">
    <source>
        <dbReference type="Proteomes" id="UP000663722"/>
    </source>
</evidence>
<organism evidence="1 2">
    <name type="scientific">Desulfonema magnum</name>
    <dbReference type="NCBI Taxonomy" id="45655"/>
    <lineage>
        <taxon>Bacteria</taxon>
        <taxon>Pseudomonadati</taxon>
        <taxon>Thermodesulfobacteriota</taxon>
        <taxon>Desulfobacteria</taxon>
        <taxon>Desulfobacterales</taxon>
        <taxon>Desulfococcaceae</taxon>
        <taxon>Desulfonema</taxon>
    </lineage>
</organism>
<gene>
    <name evidence="1" type="ORF">dnm_082850</name>
</gene>
<keyword evidence="2" id="KW-1185">Reference proteome</keyword>
<name>A0A975BUX6_9BACT</name>
<sequence length="54" mass="6335">MKVSDMGQRIIKVSIPEKTFKFHIPLRAKHVQKSVKLTVWQYVHTLADKQGFCH</sequence>
<reference evidence="1" key="1">
    <citation type="journal article" date="2021" name="Microb. Physiol.">
        <title>Proteogenomic Insights into the Physiology of Marine, Sulfate-Reducing, Filamentous Desulfonema limicola and Desulfonema magnum.</title>
        <authorList>
            <person name="Schnaars V."/>
            <person name="Wohlbrand L."/>
            <person name="Scheve S."/>
            <person name="Hinrichs C."/>
            <person name="Reinhardt R."/>
            <person name="Rabus R."/>
        </authorList>
    </citation>
    <scope>NUCLEOTIDE SEQUENCE</scope>
    <source>
        <strain evidence="1">4be13</strain>
    </source>
</reference>
<evidence type="ECO:0000313" key="1">
    <source>
        <dbReference type="EMBL" id="QTA92209.1"/>
    </source>
</evidence>
<accession>A0A975BUX6</accession>
<dbReference type="KEGG" id="dmm:dnm_082850"/>